<evidence type="ECO:0000256" key="8">
    <source>
        <dbReference type="ARBA" id="ARBA00022692"/>
    </source>
</evidence>
<dbReference type="Pfam" id="PF00072">
    <property type="entry name" value="Response_reg"/>
    <property type="match status" value="1"/>
</dbReference>
<evidence type="ECO:0000313" key="22">
    <source>
        <dbReference type="EMBL" id="MFH6567854.1"/>
    </source>
</evidence>
<evidence type="ECO:0000256" key="11">
    <source>
        <dbReference type="ARBA" id="ARBA00022840"/>
    </source>
</evidence>
<keyword evidence="23" id="KW-1185">Reference proteome</keyword>
<dbReference type="Gene3D" id="3.30.565.10">
    <property type="entry name" value="Histidine kinase-like ATPase, C-terminal domain"/>
    <property type="match status" value="1"/>
</dbReference>
<dbReference type="Pfam" id="PF02518">
    <property type="entry name" value="HATPase_c"/>
    <property type="match status" value="1"/>
</dbReference>
<dbReference type="PROSITE" id="PS50113">
    <property type="entry name" value="PAC"/>
    <property type="match status" value="1"/>
</dbReference>
<dbReference type="SUPFAM" id="SSF52172">
    <property type="entry name" value="CheY-like"/>
    <property type="match status" value="1"/>
</dbReference>
<dbReference type="SMART" id="SM00387">
    <property type="entry name" value="HATPase_c"/>
    <property type="match status" value="1"/>
</dbReference>
<dbReference type="PANTHER" id="PTHR43047:SF72">
    <property type="entry name" value="OSMOSENSING HISTIDINE PROTEIN KINASE SLN1"/>
    <property type="match status" value="1"/>
</dbReference>
<dbReference type="SMART" id="SM00062">
    <property type="entry name" value="PBPb"/>
    <property type="match status" value="2"/>
</dbReference>
<dbReference type="SUPFAM" id="SSF53850">
    <property type="entry name" value="Periplasmic binding protein-like II"/>
    <property type="match status" value="2"/>
</dbReference>
<dbReference type="SMART" id="SM00091">
    <property type="entry name" value="PAS"/>
    <property type="match status" value="1"/>
</dbReference>
<dbReference type="Pfam" id="PF00512">
    <property type="entry name" value="HisKA"/>
    <property type="match status" value="1"/>
</dbReference>
<dbReference type="InterPro" id="IPR035965">
    <property type="entry name" value="PAS-like_dom_sf"/>
</dbReference>
<dbReference type="SUPFAM" id="SSF47226">
    <property type="entry name" value="Histidine-containing phosphotransfer domain, HPT domain"/>
    <property type="match status" value="1"/>
</dbReference>
<dbReference type="Gene3D" id="1.20.120.160">
    <property type="entry name" value="HPT domain"/>
    <property type="match status" value="1"/>
</dbReference>
<dbReference type="PANTHER" id="PTHR43047">
    <property type="entry name" value="TWO-COMPONENT HISTIDINE PROTEIN KINASE"/>
    <property type="match status" value="1"/>
</dbReference>
<dbReference type="EC" id="2.7.13.3" evidence="3"/>
<dbReference type="InterPro" id="IPR001789">
    <property type="entry name" value="Sig_transdc_resp-reg_receiver"/>
</dbReference>
<sequence length="1197" mass="132043">MRAVHLPRILQSLITICLLGLCALPNIAHASHSESPSITLAQLDAMRQALPSKTLRVARIIAPEHAHEIGADQTLRAITEDYLRLIGDFLDLTIEEVPCPSVAAAIDKLNAGDIDLLTRVTDFERQHAKLTLSHPYLANAPIIVGRNDDNSLPPDLQGKRVLLLADYMDLSTVRHVYPGARINAVPSAAEGLRRLADGEADAFIGDKVRANFHMLALPEMQLQNKFAAHLNSEGFSFAARDSAHDLITLINVALESIPEARNREIVEQRTQSTRLFAPTDAFALTPKEREWLHRHPTLSLIASEQQSYFYRNAQGQWSGLGMDILRGLADAYQLQLEVLDSQSPVADQQLLQSGRAQFATSLPATAERRQSLLFSEPFGALAWTFVIRRDASSPSSLEAMAGRRLALPLKHPLDNWLKTRYPQIEVVRTQTTEQTLELVESGKVDATLNTALSTRGRQPWMIGRDLRPGQVIQAMSLPQVFAISPSAPELRGILDKLLGSVAGEFNGKVKLLTNHQNDKAPWEQLPEGFWHAVVLALVVILLSLLWNWRLKVQVRQRRAAQHQLSDQLAFQFSLLNGLPTPLYVRDLELRLSTCNRAYESFFGSSLEQLQGTTPQEQGMAPHNLALNLEDQYRALLENRQPQFFDGCLESNGERRHIYHWLVPFYNARGRLQGLLGGWIDISERKGLELKLREAQQAAINASAAKSNFLATMSHELRTPLNALVGLLELESQDERAPSENLRIAQQSANSMIDLIGNILDLDKIESGQMQLAPQPVALTALLQDCLDLFAAQAGQKTLALSLDDTGLTPQRQHLLDPMRLRQVLQNLLGNALKFTARGQVRLSVEELDLGGNKSLLTLLVSDTGIGIPQAIQSRIFEPYMQAHAEVAHLYGGSGLGLNICSQLVQLMGGRIWLDSQPGQGCRVSVELPLTWQTAPDTKPQRAVVPALSQPLKVLIVDDVSTNGLVLQQQLSNLGHHATFVCSGLAALDAWEREPFDMLISDCNMPGMDGYTLAQAIRQREQALGLAPRPIIGCTASALTVESQRCRDAGMNDLMIKPVTLARLREALAGQVPQPFETDDPPSLHCATEGFDLSHLEDLAGADPSLISRLLVELHRNLTEECQRLQQPLANSSDEAIEQFMHRLEGLACNIDALGLLRACQGVRQAIGESVSVTVAQVHLLSVLNGLLDDIKRRSPGR</sequence>
<dbReference type="CDD" id="cd16922">
    <property type="entry name" value="HATPase_EvgS-ArcB-TorS-like"/>
    <property type="match status" value="1"/>
</dbReference>
<evidence type="ECO:0000256" key="9">
    <source>
        <dbReference type="ARBA" id="ARBA00022729"/>
    </source>
</evidence>
<dbReference type="InterPro" id="IPR004358">
    <property type="entry name" value="Sig_transdc_His_kin-like_C"/>
</dbReference>
<dbReference type="InterPro" id="IPR003661">
    <property type="entry name" value="HisK_dim/P_dom"/>
</dbReference>
<keyword evidence="14" id="KW-0472">Membrane</keyword>
<keyword evidence="10" id="KW-0418">Kinase</keyword>
<evidence type="ECO:0000256" key="15">
    <source>
        <dbReference type="PROSITE-ProRule" id="PRU00110"/>
    </source>
</evidence>
<dbReference type="InterPro" id="IPR036641">
    <property type="entry name" value="HPT_dom_sf"/>
</dbReference>
<comment type="subcellular location">
    <subcellularLocation>
        <location evidence="2">Cell inner membrane</location>
        <topology evidence="2">Multi-pass membrane protein</topology>
    </subcellularLocation>
</comment>
<dbReference type="RefSeq" id="WP_261738556.1">
    <property type="nucleotide sequence ID" value="NZ_JBINXA010000012.1"/>
</dbReference>
<evidence type="ECO:0000256" key="1">
    <source>
        <dbReference type="ARBA" id="ARBA00000085"/>
    </source>
</evidence>
<evidence type="ECO:0000259" key="19">
    <source>
        <dbReference type="PROSITE" id="PS50110"/>
    </source>
</evidence>
<feature type="domain" description="Histidine kinase" evidence="18">
    <location>
        <begin position="711"/>
        <end position="931"/>
    </location>
</feature>
<evidence type="ECO:0000256" key="13">
    <source>
        <dbReference type="ARBA" id="ARBA00023012"/>
    </source>
</evidence>
<evidence type="ECO:0000259" key="20">
    <source>
        <dbReference type="PROSITE" id="PS50113"/>
    </source>
</evidence>
<dbReference type="Gene3D" id="3.30.450.20">
    <property type="entry name" value="PAS domain"/>
    <property type="match status" value="1"/>
</dbReference>
<feature type="modified residue" description="4-aspartylphosphate" evidence="16">
    <location>
        <position position="1001"/>
    </location>
</feature>
<dbReference type="InterPro" id="IPR049870">
    <property type="entry name" value="BvgS-like_periplasmic1"/>
</dbReference>
<gene>
    <name evidence="22" type="ORF">ACHMWK_17985</name>
</gene>
<evidence type="ECO:0000256" key="12">
    <source>
        <dbReference type="ARBA" id="ARBA00022989"/>
    </source>
</evidence>
<evidence type="ECO:0000256" key="7">
    <source>
        <dbReference type="ARBA" id="ARBA00022679"/>
    </source>
</evidence>
<feature type="domain" description="Response regulatory" evidence="19">
    <location>
        <begin position="952"/>
        <end position="1071"/>
    </location>
</feature>
<dbReference type="InterPro" id="IPR005467">
    <property type="entry name" value="His_kinase_dom"/>
</dbReference>
<dbReference type="PROSITE" id="PS50109">
    <property type="entry name" value="HIS_KIN"/>
    <property type="match status" value="1"/>
</dbReference>
<evidence type="ECO:0000256" key="3">
    <source>
        <dbReference type="ARBA" id="ARBA00012438"/>
    </source>
</evidence>
<keyword evidence="11 22" id="KW-0547">Nucleotide-binding</keyword>
<comment type="catalytic activity">
    <reaction evidence="1">
        <text>ATP + protein L-histidine = ADP + protein N-phospho-L-histidine.</text>
        <dbReference type="EC" id="2.7.13.3"/>
    </reaction>
</comment>
<dbReference type="InterPro" id="IPR003594">
    <property type="entry name" value="HATPase_dom"/>
</dbReference>
<dbReference type="Pfam" id="PF00497">
    <property type="entry name" value="SBP_bac_3"/>
    <property type="match status" value="1"/>
</dbReference>
<proteinExistence type="predicted"/>
<feature type="domain" description="PAC" evidence="20">
    <location>
        <begin position="637"/>
        <end position="693"/>
    </location>
</feature>
<dbReference type="SUPFAM" id="SSF47384">
    <property type="entry name" value="Homodimeric domain of signal transducing histidine kinase"/>
    <property type="match status" value="1"/>
</dbReference>
<evidence type="ECO:0000256" key="2">
    <source>
        <dbReference type="ARBA" id="ARBA00004429"/>
    </source>
</evidence>
<dbReference type="NCBIfam" id="TIGR00229">
    <property type="entry name" value="sensory_box"/>
    <property type="match status" value="1"/>
</dbReference>
<feature type="signal peptide" evidence="17">
    <location>
        <begin position="1"/>
        <end position="30"/>
    </location>
</feature>
<keyword evidence="13" id="KW-0902">Two-component regulatory system</keyword>
<dbReference type="SMART" id="SM00448">
    <property type="entry name" value="REC"/>
    <property type="match status" value="1"/>
</dbReference>
<accession>A0ABW7M3D0</accession>
<organism evidence="22 23">
    <name type="scientific">Pseudomonas kulmbachensis</name>
    <dbReference type="NCBI Taxonomy" id="3043408"/>
    <lineage>
        <taxon>Bacteria</taxon>
        <taxon>Pseudomonadati</taxon>
        <taxon>Pseudomonadota</taxon>
        <taxon>Gammaproteobacteria</taxon>
        <taxon>Pseudomonadales</taxon>
        <taxon>Pseudomonadaceae</taxon>
        <taxon>Pseudomonas</taxon>
    </lineage>
</organism>
<evidence type="ECO:0000256" key="6">
    <source>
        <dbReference type="ARBA" id="ARBA00022553"/>
    </source>
</evidence>
<dbReference type="Gene3D" id="3.40.190.10">
    <property type="entry name" value="Periplasmic binding protein-like II"/>
    <property type="match status" value="4"/>
</dbReference>
<keyword evidence="5" id="KW-0997">Cell inner membrane</keyword>
<evidence type="ECO:0000256" key="4">
    <source>
        <dbReference type="ARBA" id="ARBA00022475"/>
    </source>
</evidence>
<dbReference type="PROSITE" id="PS50110">
    <property type="entry name" value="RESPONSE_REGULATORY"/>
    <property type="match status" value="1"/>
</dbReference>
<dbReference type="CDD" id="cd00130">
    <property type="entry name" value="PAS"/>
    <property type="match status" value="1"/>
</dbReference>
<feature type="domain" description="HPt" evidence="21">
    <location>
        <begin position="1102"/>
        <end position="1197"/>
    </location>
</feature>
<evidence type="ECO:0000256" key="5">
    <source>
        <dbReference type="ARBA" id="ARBA00022519"/>
    </source>
</evidence>
<dbReference type="CDD" id="cd00082">
    <property type="entry name" value="HisKA"/>
    <property type="match status" value="1"/>
</dbReference>
<dbReference type="CDD" id="cd13705">
    <property type="entry name" value="PBP2_BvgS_D1"/>
    <property type="match status" value="1"/>
</dbReference>
<evidence type="ECO:0000256" key="16">
    <source>
        <dbReference type="PROSITE-ProRule" id="PRU00169"/>
    </source>
</evidence>
<dbReference type="InterPro" id="IPR001638">
    <property type="entry name" value="Solute-binding_3/MltF_N"/>
</dbReference>
<dbReference type="Proteomes" id="UP001609821">
    <property type="component" value="Unassembled WGS sequence"/>
</dbReference>
<dbReference type="InterPro" id="IPR011006">
    <property type="entry name" value="CheY-like_superfamily"/>
</dbReference>
<dbReference type="InterPro" id="IPR000700">
    <property type="entry name" value="PAS-assoc_C"/>
</dbReference>
<dbReference type="CDD" id="cd17546">
    <property type="entry name" value="REC_hyHK_CKI1_RcsC-like"/>
    <property type="match status" value="1"/>
</dbReference>
<dbReference type="InterPro" id="IPR036890">
    <property type="entry name" value="HATPase_C_sf"/>
</dbReference>
<dbReference type="SUPFAM" id="SSF55785">
    <property type="entry name" value="PYP-like sensor domain (PAS domain)"/>
    <property type="match status" value="1"/>
</dbReference>
<comment type="caution">
    <text evidence="22">The sequence shown here is derived from an EMBL/GenBank/DDBJ whole genome shotgun (WGS) entry which is preliminary data.</text>
</comment>
<evidence type="ECO:0000313" key="23">
    <source>
        <dbReference type="Proteomes" id="UP001609821"/>
    </source>
</evidence>
<keyword evidence="6 16" id="KW-0597">Phosphoprotein</keyword>
<evidence type="ECO:0000256" key="10">
    <source>
        <dbReference type="ARBA" id="ARBA00022777"/>
    </source>
</evidence>
<dbReference type="EMBL" id="JBINXB010000031">
    <property type="protein sequence ID" value="MFH6567854.1"/>
    <property type="molecule type" value="Genomic_DNA"/>
</dbReference>
<keyword evidence="9 17" id="KW-0732">Signal</keyword>
<dbReference type="Pfam" id="PF08448">
    <property type="entry name" value="PAS_4"/>
    <property type="match status" value="1"/>
</dbReference>
<keyword evidence="8" id="KW-0812">Transmembrane</keyword>
<dbReference type="Gene3D" id="3.40.50.2300">
    <property type="match status" value="1"/>
</dbReference>
<evidence type="ECO:0000259" key="18">
    <source>
        <dbReference type="PROSITE" id="PS50109"/>
    </source>
</evidence>
<dbReference type="PROSITE" id="PS50894">
    <property type="entry name" value="HPT"/>
    <property type="match status" value="1"/>
</dbReference>
<dbReference type="InterPro" id="IPR000014">
    <property type="entry name" value="PAS"/>
</dbReference>
<evidence type="ECO:0000256" key="17">
    <source>
        <dbReference type="SAM" id="SignalP"/>
    </source>
</evidence>
<dbReference type="InterPro" id="IPR036097">
    <property type="entry name" value="HisK_dim/P_sf"/>
</dbReference>
<dbReference type="InterPro" id="IPR013656">
    <property type="entry name" value="PAS_4"/>
</dbReference>
<dbReference type="PRINTS" id="PR00344">
    <property type="entry name" value="BCTRLSENSOR"/>
</dbReference>
<dbReference type="Gene3D" id="1.10.287.130">
    <property type="match status" value="1"/>
</dbReference>
<feature type="modified residue" description="Phosphohistidine" evidence="15">
    <location>
        <position position="1141"/>
    </location>
</feature>
<keyword evidence="7" id="KW-0808">Transferase</keyword>
<dbReference type="GO" id="GO:0005524">
    <property type="term" value="F:ATP binding"/>
    <property type="evidence" value="ECO:0007669"/>
    <property type="project" value="UniProtKB-KW"/>
</dbReference>
<dbReference type="InterPro" id="IPR008207">
    <property type="entry name" value="Sig_transdc_His_kin_Hpt_dom"/>
</dbReference>
<dbReference type="SUPFAM" id="SSF55874">
    <property type="entry name" value="ATPase domain of HSP90 chaperone/DNA topoisomerase II/histidine kinase"/>
    <property type="match status" value="1"/>
</dbReference>
<name>A0ABW7M3D0_9PSED</name>
<protein>
    <recommendedName>
        <fullName evidence="3">histidine kinase</fullName>
        <ecNumber evidence="3">2.7.13.3</ecNumber>
    </recommendedName>
</protein>
<keyword evidence="11 22" id="KW-0067">ATP-binding</keyword>
<keyword evidence="12" id="KW-1133">Transmembrane helix</keyword>
<evidence type="ECO:0000259" key="21">
    <source>
        <dbReference type="PROSITE" id="PS50894"/>
    </source>
</evidence>
<feature type="chain" id="PRO_5045930909" description="histidine kinase" evidence="17">
    <location>
        <begin position="31"/>
        <end position="1197"/>
    </location>
</feature>
<dbReference type="SMART" id="SM00388">
    <property type="entry name" value="HisKA"/>
    <property type="match status" value="1"/>
</dbReference>
<reference evidence="22 23" key="1">
    <citation type="submission" date="2024-10" db="EMBL/GenBank/DDBJ databases">
        <title>Aeromonas and Pseudomonas from the Cagarras Archipelago, Rio de Janeiro, Brazil.</title>
        <authorList>
            <person name="Canellas A.L.B."/>
            <person name="Laport M.S."/>
        </authorList>
    </citation>
    <scope>NUCLEOTIDE SEQUENCE [LARGE SCALE GENOMIC DNA]</scope>
    <source>
        <strain evidence="22 23">CPF-4</strain>
    </source>
</reference>
<keyword evidence="4" id="KW-1003">Cell membrane</keyword>
<evidence type="ECO:0000256" key="14">
    <source>
        <dbReference type="ARBA" id="ARBA00023136"/>
    </source>
</evidence>